<protein>
    <submittedName>
        <fullName evidence="2">Uncharacterized protein</fullName>
    </submittedName>
</protein>
<keyword evidence="1" id="KW-0732">Signal</keyword>
<sequence length="467" mass="52587">MKFIYIILFVLAFAKISVAQEGNTNKFEFDSKNEKDPQFVLKDNYNYYLMTIMDAYDIAAGHVMILRKFDQKNVVVETFKYEFPKIDEKALYKYLGFAESENGKVAVFVQVYSGKALKSEIYKLEFDKATAKFTSTMLASSPIVSAMKSGGVYLEKSDNGKNVAINYHSYRIKGMPDQNHIIVLEVKTMSVIWQKELSFTDEFTSQNFVITNSGKVVLVRDMNGSKKGITYLSVITAEGKEDKAFEAQIFLNEMKAISIGQDDYLIALNSGSKNFRSDFYNNLLMYDLKSGRILNNTKISGFSSLTGLEDVVIRNISIQDNSIYVFTEAKVDAATKPANGVSTMAVVATKYQYGPSYMYVLALDGQLKSTTKLQVDAKPEAHLYHSFGVMSIKGSFYVNAGNSNGVYRMNFNDVNPHRSIMTFGDLYNDRTHFVPQLMTYFPDKKALLCARTVGIDQMAIVQVPTLE</sequence>
<accession>A0AAJ5WBT4</accession>
<evidence type="ECO:0000256" key="1">
    <source>
        <dbReference type="SAM" id="SignalP"/>
    </source>
</evidence>
<evidence type="ECO:0000313" key="2">
    <source>
        <dbReference type="EMBL" id="WEK21741.1"/>
    </source>
</evidence>
<dbReference type="EMBL" id="CP119313">
    <property type="protein sequence ID" value="WEK21741.1"/>
    <property type="molecule type" value="Genomic_DNA"/>
</dbReference>
<feature type="signal peptide" evidence="1">
    <location>
        <begin position="1"/>
        <end position="19"/>
    </location>
</feature>
<organism evidence="2 3">
    <name type="scientific">Candidatus Pedobacter colombiensis</name>
    <dbReference type="NCBI Taxonomy" id="3121371"/>
    <lineage>
        <taxon>Bacteria</taxon>
        <taxon>Pseudomonadati</taxon>
        <taxon>Bacteroidota</taxon>
        <taxon>Sphingobacteriia</taxon>
        <taxon>Sphingobacteriales</taxon>
        <taxon>Sphingobacteriaceae</taxon>
        <taxon>Pedobacter</taxon>
    </lineage>
</organism>
<dbReference type="Proteomes" id="UP001214530">
    <property type="component" value="Chromosome"/>
</dbReference>
<name>A0AAJ5WBT4_9SPHI</name>
<gene>
    <name evidence="2" type="ORF">P0Y49_11410</name>
</gene>
<reference evidence="2" key="1">
    <citation type="submission" date="2023-03" db="EMBL/GenBank/DDBJ databases">
        <title>Andean soil-derived lignocellulolytic bacterial consortium as a source of novel taxa and putative plastic-active enzymes.</title>
        <authorList>
            <person name="Diaz-Garcia L."/>
            <person name="Chuvochina M."/>
            <person name="Feuerriegel G."/>
            <person name="Bunk B."/>
            <person name="Sproer C."/>
            <person name="Streit W.R."/>
            <person name="Rodriguez L.M."/>
            <person name="Overmann J."/>
            <person name="Jimenez D.J."/>
        </authorList>
    </citation>
    <scope>NUCLEOTIDE SEQUENCE</scope>
    <source>
        <strain evidence="2">MAG 3858</strain>
    </source>
</reference>
<feature type="chain" id="PRO_5042565409" evidence="1">
    <location>
        <begin position="20"/>
        <end position="467"/>
    </location>
</feature>
<evidence type="ECO:0000313" key="3">
    <source>
        <dbReference type="Proteomes" id="UP001214530"/>
    </source>
</evidence>
<proteinExistence type="predicted"/>
<dbReference type="AlphaFoldDB" id="A0AAJ5WBT4"/>
<dbReference type="SUPFAM" id="SSF50998">
    <property type="entry name" value="Quinoprotein alcohol dehydrogenase-like"/>
    <property type="match status" value="1"/>
</dbReference>
<dbReference type="InterPro" id="IPR011047">
    <property type="entry name" value="Quinoprotein_ADH-like_sf"/>
</dbReference>